<evidence type="ECO:0000256" key="2">
    <source>
        <dbReference type="SAM" id="MobiDB-lite"/>
    </source>
</evidence>
<proteinExistence type="predicted"/>
<dbReference type="Pfam" id="PF00644">
    <property type="entry name" value="PARP"/>
    <property type="match status" value="1"/>
</dbReference>
<dbReference type="OrthoDB" id="6133115at2759"/>
<accession>A0A0T6B667</accession>
<gene>
    <name evidence="4" type="ORF">AMK59_3359</name>
</gene>
<dbReference type="PROSITE" id="PS51059">
    <property type="entry name" value="PARP_CATALYTIC"/>
    <property type="match status" value="1"/>
</dbReference>
<dbReference type="SUPFAM" id="SSF56399">
    <property type="entry name" value="ADP-ribosylation"/>
    <property type="match status" value="1"/>
</dbReference>
<dbReference type="EMBL" id="LJIG01009538">
    <property type="protein sequence ID" value="KRT82880.1"/>
    <property type="molecule type" value="Genomic_DNA"/>
</dbReference>
<dbReference type="EC" id="2.4.2.-" evidence="1"/>
<dbReference type="AlphaFoldDB" id="A0A0T6B667"/>
<sequence>AFERTVYMVFELCNGNANPGCPNLYFLNCSTEELVPQTSQRTAGDYNKVIQQHTQVVPVDLGESQCDKTTIEHRCLLSIPSSRNIETYQPVEIRSATRESQSRNEGTFVDSTPTTKHSIQHQDPPPVRSLQKVKTQPVKITTKKEETKIDPTLITKHSIRNQTPSPTPPLPRVKTATTKENQSPYEDTKVDSTPTTRCSIQNQNHPPIPPSPKVKITTKESQSRCESATGTISKVIIIKPTVRGLNQRQTLMPQQTVANINCIDQTFSSSTEVNRNQQLFTITPVVQNQSHITVIRATVKPSIPNPLKEVERLLPGNASFVTNNIKTYLNEYYWDDINYVDRQVHFIPLNSYDPEYEYIDQLFRQTNKKCFKVTHIDRIQNPYLLAAFLLKKDEITKRIGNVGIEELFHGTKAACVPNICNDNFDWRRHGENKGNKFGQGVSFTPISNYATHYADDVMDGRIMLLAYVLIGDEVIGTKDTRLPPRGKDTSIKQDRHVIVKYEDNEFYPAYKITYKCTSAGELEQRRMNRRGYKTRQCQQGNSQAFSGYYSYDNCYDDYYGYLF</sequence>
<comment type="caution">
    <text evidence="4">The sequence shown here is derived from an EMBL/GenBank/DDBJ whole genome shotgun (WGS) entry which is preliminary data.</text>
</comment>
<evidence type="ECO:0000313" key="5">
    <source>
        <dbReference type="Proteomes" id="UP000051574"/>
    </source>
</evidence>
<feature type="compositionally biased region" description="Polar residues" evidence="2">
    <location>
        <begin position="175"/>
        <end position="205"/>
    </location>
</feature>
<dbReference type="PANTHER" id="PTHR45740">
    <property type="entry name" value="POLY [ADP-RIBOSE] POLYMERASE"/>
    <property type="match status" value="1"/>
</dbReference>
<keyword evidence="5" id="KW-1185">Reference proteome</keyword>
<keyword evidence="1" id="KW-0328">Glycosyltransferase</keyword>
<reference evidence="4 5" key="1">
    <citation type="submission" date="2015-09" db="EMBL/GenBank/DDBJ databases">
        <title>Draft genome of the scarab beetle Oryctes borbonicus.</title>
        <authorList>
            <person name="Meyer J.M."/>
            <person name="Markov G.V."/>
            <person name="Baskaran P."/>
            <person name="Herrmann M."/>
            <person name="Sommer R.J."/>
            <person name="Roedelsperger C."/>
        </authorList>
    </citation>
    <scope>NUCLEOTIDE SEQUENCE [LARGE SCALE GENOMIC DNA]</scope>
    <source>
        <strain evidence="4">OB123</strain>
        <tissue evidence="4">Whole animal</tissue>
    </source>
</reference>
<evidence type="ECO:0000313" key="4">
    <source>
        <dbReference type="EMBL" id="KRT82880.1"/>
    </source>
</evidence>
<feature type="domain" description="PARP catalytic" evidence="3">
    <location>
        <begin position="333"/>
        <end position="531"/>
    </location>
</feature>
<dbReference type="GO" id="GO:0005634">
    <property type="term" value="C:nucleus"/>
    <property type="evidence" value="ECO:0007669"/>
    <property type="project" value="TreeGrafter"/>
</dbReference>
<dbReference type="InterPro" id="IPR051712">
    <property type="entry name" value="ARTD-AVP"/>
</dbReference>
<feature type="region of interest" description="Disordered" evidence="2">
    <location>
        <begin position="158"/>
        <end position="215"/>
    </location>
</feature>
<dbReference type="Gene3D" id="3.90.228.10">
    <property type="match status" value="1"/>
</dbReference>
<feature type="non-terminal residue" evidence="4">
    <location>
        <position position="1"/>
    </location>
</feature>
<evidence type="ECO:0000259" key="3">
    <source>
        <dbReference type="PROSITE" id="PS51059"/>
    </source>
</evidence>
<evidence type="ECO:0000256" key="1">
    <source>
        <dbReference type="RuleBase" id="RU362114"/>
    </source>
</evidence>
<dbReference type="InterPro" id="IPR012317">
    <property type="entry name" value="Poly(ADP-ribose)pol_cat_dom"/>
</dbReference>
<name>A0A0T6B667_9SCAR</name>
<dbReference type="PANTHER" id="PTHR45740:SF2">
    <property type="entry name" value="POLY [ADP-RIBOSE] POLYMERASE"/>
    <property type="match status" value="1"/>
</dbReference>
<feature type="region of interest" description="Disordered" evidence="2">
    <location>
        <begin position="95"/>
        <end position="138"/>
    </location>
</feature>
<organism evidence="4 5">
    <name type="scientific">Oryctes borbonicus</name>
    <dbReference type="NCBI Taxonomy" id="1629725"/>
    <lineage>
        <taxon>Eukaryota</taxon>
        <taxon>Metazoa</taxon>
        <taxon>Ecdysozoa</taxon>
        <taxon>Arthropoda</taxon>
        <taxon>Hexapoda</taxon>
        <taxon>Insecta</taxon>
        <taxon>Pterygota</taxon>
        <taxon>Neoptera</taxon>
        <taxon>Endopterygota</taxon>
        <taxon>Coleoptera</taxon>
        <taxon>Polyphaga</taxon>
        <taxon>Scarabaeiformia</taxon>
        <taxon>Scarabaeidae</taxon>
        <taxon>Dynastinae</taxon>
        <taxon>Oryctes</taxon>
    </lineage>
</organism>
<dbReference type="Proteomes" id="UP000051574">
    <property type="component" value="Unassembled WGS sequence"/>
</dbReference>
<keyword evidence="1" id="KW-0808">Transferase</keyword>
<dbReference type="GO" id="GO:0003950">
    <property type="term" value="F:NAD+ poly-ADP-ribosyltransferase activity"/>
    <property type="evidence" value="ECO:0007669"/>
    <property type="project" value="UniProtKB-UniRule"/>
</dbReference>
<protein>
    <recommendedName>
        <fullName evidence="1">Poly [ADP-ribose] polymerase</fullName>
        <shortName evidence="1">PARP</shortName>
        <ecNumber evidence="1">2.4.2.-</ecNumber>
    </recommendedName>
</protein>
<keyword evidence="1" id="KW-0520">NAD</keyword>
<dbReference type="GO" id="GO:1990404">
    <property type="term" value="F:NAD+-protein mono-ADP-ribosyltransferase activity"/>
    <property type="evidence" value="ECO:0007669"/>
    <property type="project" value="TreeGrafter"/>
</dbReference>
<feature type="compositionally biased region" description="Polar residues" evidence="2">
    <location>
        <begin position="103"/>
        <end position="117"/>
    </location>
</feature>